<dbReference type="PANTHER" id="PTHR10237">
    <property type="entry name" value="DEFORMED EPIDERMAL AUTOREGULATORY FACTOR 1 HOMOLOG SUPPRESSIN"/>
    <property type="match status" value="1"/>
</dbReference>
<dbReference type="PROSITE" id="PS01360">
    <property type="entry name" value="ZF_MYND_1"/>
    <property type="match status" value="1"/>
</dbReference>
<dbReference type="Pfam" id="PF01753">
    <property type="entry name" value="zf-MYND"/>
    <property type="match status" value="1"/>
</dbReference>
<dbReference type="OrthoDB" id="341421at2759"/>
<organism evidence="6 7">
    <name type="scientific">Moniliophthora roreri (strain MCA 2997)</name>
    <name type="common">Cocoa frosty pod rot fungus</name>
    <name type="synonym">Crinipellis roreri</name>
    <dbReference type="NCBI Taxonomy" id="1381753"/>
    <lineage>
        <taxon>Eukaryota</taxon>
        <taxon>Fungi</taxon>
        <taxon>Dikarya</taxon>
        <taxon>Basidiomycota</taxon>
        <taxon>Agaricomycotina</taxon>
        <taxon>Agaricomycetes</taxon>
        <taxon>Agaricomycetidae</taxon>
        <taxon>Agaricales</taxon>
        <taxon>Marasmiineae</taxon>
        <taxon>Marasmiaceae</taxon>
        <taxon>Moniliophthora</taxon>
    </lineage>
</organism>
<evidence type="ECO:0000256" key="3">
    <source>
        <dbReference type="ARBA" id="ARBA00022833"/>
    </source>
</evidence>
<evidence type="ECO:0000313" key="7">
    <source>
        <dbReference type="Proteomes" id="UP000017559"/>
    </source>
</evidence>
<evidence type="ECO:0000313" key="6">
    <source>
        <dbReference type="EMBL" id="ESK98212.1"/>
    </source>
</evidence>
<dbReference type="GO" id="GO:0005634">
    <property type="term" value="C:nucleus"/>
    <property type="evidence" value="ECO:0007669"/>
    <property type="project" value="TreeGrafter"/>
</dbReference>
<dbReference type="Proteomes" id="UP000017559">
    <property type="component" value="Unassembled WGS sequence"/>
</dbReference>
<name>V2XWT6_MONRO</name>
<dbReference type="PANTHER" id="PTHR10237:SF14">
    <property type="entry name" value="MYND-TYPE DOMAIN-CONTAINING PROTEIN"/>
    <property type="match status" value="1"/>
</dbReference>
<dbReference type="PROSITE" id="PS50865">
    <property type="entry name" value="ZF_MYND_2"/>
    <property type="match status" value="1"/>
</dbReference>
<dbReference type="SUPFAM" id="SSF144232">
    <property type="entry name" value="HIT/MYND zinc finger-like"/>
    <property type="match status" value="1"/>
</dbReference>
<dbReference type="GO" id="GO:0008270">
    <property type="term" value="F:zinc ion binding"/>
    <property type="evidence" value="ECO:0007669"/>
    <property type="project" value="UniProtKB-KW"/>
</dbReference>
<keyword evidence="7" id="KW-1185">Reference proteome</keyword>
<evidence type="ECO:0000256" key="2">
    <source>
        <dbReference type="ARBA" id="ARBA00022771"/>
    </source>
</evidence>
<keyword evidence="2 4" id="KW-0863">Zinc-finger</keyword>
<evidence type="ECO:0000256" key="1">
    <source>
        <dbReference type="ARBA" id="ARBA00022723"/>
    </source>
</evidence>
<feature type="domain" description="MYND-type" evidence="5">
    <location>
        <begin position="363"/>
        <end position="399"/>
    </location>
</feature>
<dbReference type="HOGENOM" id="CLU_038729_0_0_1"/>
<dbReference type="InterPro" id="IPR024119">
    <property type="entry name" value="TF_DEAF-1"/>
</dbReference>
<proteinExistence type="predicted"/>
<dbReference type="Gene3D" id="6.10.140.2220">
    <property type="match status" value="1"/>
</dbReference>
<reference evidence="6 7" key="1">
    <citation type="journal article" date="2014" name="BMC Genomics">
        <title>Genome and secretome analysis of the hemibiotrophic fungal pathogen, Moniliophthora roreri, which causes frosty pod rot disease of cacao: mechanisms of the biotrophic and necrotrophic phases.</title>
        <authorList>
            <person name="Meinhardt L.W."/>
            <person name="Costa G.G.L."/>
            <person name="Thomazella D.P.T."/>
            <person name="Teixeira P.J.P.L."/>
            <person name="Carazzolle M.F."/>
            <person name="Schuster S.C."/>
            <person name="Carlson J.E."/>
            <person name="Guiltinan M.J."/>
            <person name="Mieczkowski P."/>
            <person name="Farmer A."/>
            <person name="Ramaraj T."/>
            <person name="Crozier J."/>
            <person name="Davis R.E."/>
            <person name="Shao J."/>
            <person name="Melnick R.L."/>
            <person name="Pereira G.A.G."/>
            <person name="Bailey B.A."/>
        </authorList>
    </citation>
    <scope>NUCLEOTIDE SEQUENCE [LARGE SCALE GENOMIC DNA]</scope>
    <source>
        <strain evidence="6 7">MCA 2997</strain>
    </source>
</reference>
<gene>
    <name evidence="6" type="ORF">Moror_259</name>
</gene>
<dbReference type="GO" id="GO:0000981">
    <property type="term" value="F:DNA-binding transcription factor activity, RNA polymerase II-specific"/>
    <property type="evidence" value="ECO:0007669"/>
    <property type="project" value="TreeGrafter"/>
</dbReference>
<accession>V2XWT6</accession>
<dbReference type="InterPro" id="IPR002893">
    <property type="entry name" value="Znf_MYND"/>
</dbReference>
<sequence>MDNIVIGDFMFCAEHGSEYCNKCCCDHRMCNNIRIEEELHKAFPGFTEEQFLNRPPLSNALDLAVESRTKDSESEPLYRCKAHKKIDCENCFDWGKLAVAKIKRIDDSDNTIPITATREQKLGLLASMGIEVPPSTRLPESAVEHKLQKAIDATQYLKKVLPDASATPIDPKSFPLWSQTTNPKSIYESTRRGNIAEALQNTRAKLAGTTAFPLYESAFMDVRQTIMALAKYMDNGVDRAIMQDKDKNAAICIRVVEVRKVAEGVPMLVVLCGRGTRDMPVMTTGVWVQETISSRRQLPQITATPEEQDLFLNILNMNSRRLASGYKPSRKKSEQSFMLSFLLPMGPMSQEDLGKLTTNASGCIICGHKTTSKCSQCLSVEYCGRECQRAHWKEHKLMCTTLKGGKWSKVKLATAPPEFRAAAAQGKPLYAMSLNYQTPLDQHDLSQLEKAEAKPAAAPQNIHGDNTFLIKIQRSLSQPMGAMMVYDRQRSFQLYLNPMDDPDAFTAATKEIVAAPAGVKIYRWAKRTGDLEFSICLDRAPQKDPLW</sequence>
<dbReference type="STRING" id="1381753.V2XWT6"/>
<evidence type="ECO:0000256" key="4">
    <source>
        <dbReference type="PROSITE-ProRule" id="PRU00134"/>
    </source>
</evidence>
<protein>
    <submittedName>
        <fullName evidence="6">Ankyrin repeat and mynd domain-containing protein 2-like</fullName>
    </submittedName>
</protein>
<keyword evidence="3" id="KW-0862">Zinc</keyword>
<dbReference type="EMBL" id="AWSO01000003">
    <property type="protein sequence ID" value="ESK98212.1"/>
    <property type="molecule type" value="Genomic_DNA"/>
</dbReference>
<keyword evidence="1" id="KW-0479">Metal-binding</keyword>
<dbReference type="AlphaFoldDB" id="V2XWT6"/>
<dbReference type="KEGG" id="mrr:Moror_259"/>
<comment type="caution">
    <text evidence="6">The sequence shown here is derived from an EMBL/GenBank/DDBJ whole genome shotgun (WGS) entry which is preliminary data.</text>
</comment>
<evidence type="ECO:0000259" key="5">
    <source>
        <dbReference type="PROSITE" id="PS50865"/>
    </source>
</evidence>